<reference evidence="1" key="2">
    <citation type="journal article" date="2015" name="Fish Shellfish Immunol.">
        <title>Early steps in the European eel (Anguilla anguilla)-Vibrio vulnificus interaction in the gills: Role of the RtxA13 toxin.</title>
        <authorList>
            <person name="Callol A."/>
            <person name="Pajuelo D."/>
            <person name="Ebbesson L."/>
            <person name="Teles M."/>
            <person name="MacKenzie S."/>
            <person name="Amaro C."/>
        </authorList>
    </citation>
    <scope>NUCLEOTIDE SEQUENCE</scope>
</reference>
<name>A0A0E9X2G7_ANGAN</name>
<dbReference type="AlphaFoldDB" id="A0A0E9X2G7"/>
<reference evidence="1" key="1">
    <citation type="submission" date="2014-11" db="EMBL/GenBank/DDBJ databases">
        <authorList>
            <person name="Amaro Gonzalez C."/>
        </authorList>
    </citation>
    <scope>NUCLEOTIDE SEQUENCE</scope>
</reference>
<proteinExistence type="predicted"/>
<accession>A0A0E9X2G7</accession>
<dbReference type="EMBL" id="GBXM01011911">
    <property type="protein sequence ID" value="JAH96666.1"/>
    <property type="molecule type" value="Transcribed_RNA"/>
</dbReference>
<sequence>MHPVHPVQYRGDTHTHTQKDRIAATAAAELTCFTVIMKLKSAARSLP</sequence>
<evidence type="ECO:0000313" key="1">
    <source>
        <dbReference type="EMBL" id="JAH96666.1"/>
    </source>
</evidence>
<protein>
    <submittedName>
        <fullName evidence="1">Uncharacterized protein</fullName>
    </submittedName>
</protein>
<organism evidence="1">
    <name type="scientific">Anguilla anguilla</name>
    <name type="common">European freshwater eel</name>
    <name type="synonym">Muraena anguilla</name>
    <dbReference type="NCBI Taxonomy" id="7936"/>
    <lineage>
        <taxon>Eukaryota</taxon>
        <taxon>Metazoa</taxon>
        <taxon>Chordata</taxon>
        <taxon>Craniata</taxon>
        <taxon>Vertebrata</taxon>
        <taxon>Euteleostomi</taxon>
        <taxon>Actinopterygii</taxon>
        <taxon>Neopterygii</taxon>
        <taxon>Teleostei</taxon>
        <taxon>Anguilliformes</taxon>
        <taxon>Anguillidae</taxon>
        <taxon>Anguilla</taxon>
    </lineage>
</organism>